<sequence>MSIIRSLTGAVKTASLTHPFTTAKHTVNTMQSVYVTITLADGHIGHGAATPNEVVTGDTLTTCLAVVNDVLAPALQGADLDDFNTVIAQVHAAITGNTPAKAAVEIALYDLRAQLLGVPLTGLLGARVQPVETDYTLGIADTNTMIQAAQAHVAAGFKALKIKLGTLPLEADLARIQAIAAAVGPAIRLRLDANQAWSAKAALNAVAAFSQADLPIDFIEQPVAAADLTGLAAVTKASKLPIMADESVHTFRDAQALIQAQACDLVNIKLMKTAGLSEALKINALCEANGIACMVGCMIESQVSLAAAAALVASQANIKFVDLDAVFMSNEDLAVPYLTLDHDQILLNQAPGL</sequence>
<proteinExistence type="inferred from homology"/>
<dbReference type="InterPro" id="IPR013341">
    <property type="entry name" value="Mandelate_racemase_N_dom"/>
</dbReference>
<dbReference type="EC" id="5.1.1.-" evidence="5"/>
<reference evidence="8" key="1">
    <citation type="journal article" date="2019" name="Int. J. Syst. Evol. Microbiol.">
        <title>The Global Catalogue of Microorganisms (GCM) 10K type strain sequencing project: providing services to taxonomists for standard genome sequencing and annotation.</title>
        <authorList>
            <consortium name="The Broad Institute Genomics Platform"/>
            <consortium name="The Broad Institute Genome Sequencing Center for Infectious Disease"/>
            <person name="Wu L."/>
            <person name="Ma J."/>
        </authorList>
    </citation>
    <scope>NUCLEOTIDE SEQUENCE [LARGE SCALE GENOMIC DNA]</scope>
    <source>
        <strain evidence="8">CCM 8903</strain>
    </source>
</reference>
<dbReference type="Gene3D" id="3.30.390.10">
    <property type="entry name" value="Enolase-like, N-terminal domain"/>
    <property type="match status" value="1"/>
</dbReference>
<keyword evidence="2 5" id="KW-0479">Metal-binding</keyword>
<dbReference type="InterPro" id="IPR029065">
    <property type="entry name" value="Enolase_C-like"/>
</dbReference>
<dbReference type="InterPro" id="IPR034603">
    <property type="entry name" value="Dipeptide_epimerase"/>
</dbReference>
<gene>
    <name evidence="7" type="ORF">ACFQ5J_10165</name>
</gene>
<name>A0ABW4E900_9LACO</name>
<comment type="caution">
    <text evidence="7">The sequence shown here is derived from an EMBL/GenBank/DDBJ whole genome shotgun (WGS) entry which is preliminary data.</text>
</comment>
<evidence type="ECO:0000256" key="5">
    <source>
        <dbReference type="RuleBase" id="RU366006"/>
    </source>
</evidence>
<dbReference type="InterPro" id="IPR036849">
    <property type="entry name" value="Enolase-like_C_sf"/>
</dbReference>
<dbReference type="PANTHER" id="PTHR48073">
    <property type="entry name" value="O-SUCCINYLBENZOATE SYNTHASE-RELATED"/>
    <property type="match status" value="1"/>
</dbReference>
<evidence type="ECO:0000256" key="1">
    <source>
        <dbReference type="ARBA" id="ARBA00008031"/>
    </source>
</evidence>
<keyword evidence="8" id="KW-1185">Reference proteome</keyword>
<dbReference type="SUPFAM" id="SSF51604">
    <property type="entry name" value="Enolase C-terminal domain-like"/>
    <property type="match status" value="1"/>
</dbReference>
<dbReference type="SFLD" id="SFLDS00001">
    <property type="entry name" value="Enolase"/>
    <property type="match status" value="1"/>
</dbReference>
<accession>A0ABW4E900</accession>
<evidence type="ECO:0000256" key="3">
    <source>
        <dbReference type="ARBA" id="ARBA00022842"/>
    </source>
</evidence>
<dbReference type="InterPro" id="IPR013342">
    <property type="entry name" value="Mandelate_racemase_C"/>
</dbReference>
<dbReference type="InterPro" id="IPR018110">
    <property type="entry name" value="Mandel_Rmase/mucon_lact_enz_CS"/>
</dbReference>
<dbReference type="InterPro" id="IPR029017">
    <property type="entry name" value="Enolase-like_N"/>
</dbReference>
<evidence type="ECO:0000313" key="8">
    <source>
        <dbReference type="Proteomes" id="UP001597252"/>
    </source>
</evidence>
<dbReference type="Gene3D" id="3.20.20.120">
    <property type="entry name" value="Enolase-like C-terminal domain"/>
    <property type="match status" value="1"/>
</dbReference>
<organism evidence="7 8">
    <name type="scientific">Lacticaseibacillus baoqingensis</name>
    <dbReference type="NCBI Taxonomy" id="2486013"/>
    <lineage>
        <taxon>Bacteria</taxon>
        <taxon>Bacillati</taxon>
        <taxon>Bacillota</taxon>
        <taxon>Bacilli</taxon>
        <taxon>Lactobacillales</taxon>
        <taxon>Lactobacillaceae</taxon>
        <taxon>Lacticaseibacillus</taxon>
    </lineage>
</organism>
<comment type="cofactor">
    <cofactor evidence="5">
        <name>Mg(2+)</name>
        <dbReference type="ChEBI" id="CHEBI:18420"/>
    </cofactor>
    <text evidence="5">Binds 1 Mg(2+) ion per subunit.</text>
</comment>
<dbReference type="PANTHER" id="PTHR48073:SF2">
    <property type="entry name" value="O-SUCCINYLBENZOATE SYNTHASE"/>
    <property type="match status" value="1"/>
</dbReference>
<dbReference type="Proteomes" id="UP001597252">
    <property type="component" value="Unassembled WGS sequence"/>
</dbReference>
<evidence type="ECO:0000256" key="4">
    <source>
        <dbReference type="ARBA" id="ARBA00023235"/>
    </source>
</evidence>
<dbReference type="SMART" id="SM00922">
    <property type="entry name" value="MR_MLE"/>
    <property type="match status" value="1"/>
</dbReference>
<feature type="domain" description="Mandelate racemase/muconate lactonizing enzyme C-terminal" evidence="6">
    <location>
        <begin position="142"/>
        <end position="241"/>
    </location>
</feature>
<protein>
    <recommendedName>
        <fullName evidence="5">Dipeptide epimerase</fullName>
        <ecNumber evidence="5">5.1.1.-</ecNumber>
    </recommendedName>
</protein>
<keyword evidence="4 5" id="KW-0413">Isomerase</keyword>
<evidence type="ECO:0000313" key="7">
    <source>
        <dbReference type="EMBL" id="MFD1485593.1"/>
    </source>
</evidence>
<dbReference type="Pfam" id="PF13378">
    <property type="entry name" value="MR_MLE_C"/>
    <property type="match status" value="1"/>
</dbReference>
<dbReference type="CDD" id="cd03319">
    <property type="entry name" value="L-Ala-DL-Glu_epimerase"/>
    <property type="match status" value="1"/>
</dbReference>
<dbReference type="PROSITE" id="PS00908">
    <property type="entry name" value="MR_MLE_1"/>
    <property type="match status" value="1"/>
</dbReference>
<evidence type="ECO:0000259" key="6">
    <source>
        <dbReference type="SMART" id="SM00922"/>
    </source>
</evidence>
<comment type="similarity">
    <text evidence="1 5">Belongs to the mandelate racemase/muconate lactonizing enzyme family.</text>
</comment>
<dbReference type="RefSeq" id="WP_125752637.1">
    <property type="nucleotide sequence ID" value="NZ_JBHTON010000035.1"/>
</dbReference>
<dbReference type="SUPFAM" id="SSF54826">
    <property type="entry name" value="Enolase N-terminal domain-like"/>
    <property type="match status" value="1"/>
</dbReference>
<keyword evidence="3 5" id="KW-0460">Magnesium</keyword>
<dbReference type="SFLD" id="SFLDG00180">
    <property type="entry name" value="muconate_cycloisomerase"/>
    <property type="match status" value="1"/>
</dbReference>
<evidence type="ECO:0000256" key="2">
    <source>
        <dbReference type="ARBA" id="ARBA00022723"/>
    </source>
</evidence>
<dbReference type="SFLD" id="SFLDF00009">
    <property type="entry name" value="o-succinylbenzoate_synthase"/>
    <property type="match status" value="1"/>
</dbReference>
<dbReference type="EMBL" id="JBHTON010000035">
    <property type="protein sequence ID" value="MFD1485593.1"/>
    <property type="molecule type" value="Genomic_DNA"/>
</dbReference>
<dbReference type="Pfam" id="PF02746">
    <property type="entry name" value="MR_MLE_N"/>
    <property type="match status" value="1"/>
</dbReference>